<proteinExistence type="inferred from homology"/>
<protein>
    <submittedName>
        <fullName evidence="7">GntR family transcriptional regulator</fullName>
    </submittedName>
</protein>
<keyword evidence="5" id="KW-0804">Transcription</keyword>
<dbReference type="InterPro" id="IPR015424">
    <property type="entry name" value="PyrdxlP-dep_Trfase"/>
</dbReference>
<dbReference type="CDD" id="cd00609">
    <property type="entry name" value="AAT_like"/>
    <property type="match status" value="1"/>
</dbReference>
<evidence type="ECO:0000256" key="1">
    <source>
        <dbReference type="ARBA" id="ARBA00005384"/>
    </source>
</evidence>
<dbReference type="PANTHER" id="PTHR46577:SF1">
    <property type="entry name" value="HTH-TYPE TRANSCRIPTIONAL REGULATORY PROTEIN GABR"/>
    <property type="match status" value="1"/>
</dbReference>
<dbReference type="PRINTS" id="PR00035">
    <property type="entry name" value="HTHGNTR"/>
</dbReference>
<dbReference type="PROSITE" id="PS50949">
    <property type="entry name" value="HTH_GNTR"/>
    <property type="match status" value="1"/>
</dbReference>
<evidence type="ECO:0000259" key="6">
    <source>
        <dbReference type="PROSITE" id="PS50949"/>
    </source>
</evidence>
<dbReference type="PANTHER" id="PTHR46577">
    <property type="entry name" value="HTH-TYPE TRANSCRIPTIONAL REGULATORY PROTEIN GABR"/>
    <property type="match status" value="1"/>
</dbReference>
<dbReference type="Pfam" id="PF00155">
    <property type="entry name" value="Aminotran_1_2"/>
    <property type="match status" value="1"/>
</dbReference>
<dbReference type="SUPFAM" id="SSF53383">
    <property type="entry name" value="PLP-dependent transferases"/>
    <property type="match status" value="1"/>
</dbReference>
<keyword evidence="4" id="KW-0238">DNA-binding</keyword>
<evidence type="ECO:0000256" key="5">
    <source>
        <dbReference type="ARBA" id="ARBA00023163"/>
    </source>
</evidence>
<dbReference type="CDD" id="cd07377">
    <property type="entry name" value="WHTH_GntR"/>
    <property type="match status" value="1"/>
</dbReference>
<dbReference type="Proteomes" id="UP001162891">
    <property type="component" value="Chromosome"/>
</dbReference>
<keyword evidence="3" id="KW-0805">Transcription regulation</keyword>
<dbReference type="InterPro" id="IPR036388">
    <property type="entry name" value="WH-like_DNA-bd_sf"/>
</dbReference>
<dbReference type="EMBL" id="AP025591">
    <property type="protein sequence ID" value="BDG03564.1"/>
    <property type="molecule type" value="Genomic_DNA"/>
</dbReference>
<dbReference type="Gene3D" id="3.40.640.10">
    <property type="entry name" value="Type I PLP-dependent aspartate aminotransferase-like (Major domain)"/>
    <property type="match status" value="1"/>
</dbReference>
<dbReference type="InterPro" id="IPR051446">
    <property type="entry name" value="HTH_trans_reg/aminotransferase"/>
</dbReference>
<dbReference type="InterPro" id="IPR000524">
    <property type="entry name" value="Tscrpt_reg_HTH_GntR"/>
</dbReference>
<dbReference type="InterPro" id="IPR004839">
    <property type="entry name" value="Aminotransferase_I/II_large"/>
</dbReference>
<organism evidence="7 8">
    <name type="scientific">Anaeromyxobacter oryzae</name>
    <dbReference type="NCBI Taxonomy" id="2918170"/>
    <lineage>
        <taxon>Bacteria</taxon>
        <taxon>Pseudomonadati</taxon>
        <taxon>Myxococcota</taxon>
        <taxon>Myxococcia</taxon>
        <taxon>Myxococcales</taxon>
        <taxon>Cystobacterineae</taxon>
        <taxon>Anaeromyxobacteraceae</taxon>
        <taxon>Anaeromyxobacter</taxon>
    </lineage>
</organism>
<evidence type="ECO:0000313" key="8">
    <source>
        <dbReference type="Proteomes" id="UP001162891"/>
    </source>
</evidence>
<gene>
    <name evidence="7" type="ORF">AMOR_25600</name>
</gene>
<dbReference type="SUPFAM" id="SSF46785">
    <property type="entry name" value="Winged helix' DNA-binding domain"/>
    <property type="match status" value="1"/>
</dbReference>
<evidence type="ECO:0000313" key="7">
    <source>
        <dbReference type="EMBL" id="BDG03564.1"/>
    </source>
</evidence>
<name>A0ABN6MRD8_9BACT</name>
<dbReference type="InterPro" id="IPR036390">
    <property type="entry name" value="WH_DNA-bd_sf"/>
</dbReference>
<keyword evidence="8" id="KW-1185">Reference proteome</keyword>
<comment type="similarity">
    <text evidence="1">In the C-terminal section; belongs to the class-I pyridoxal-phosphate-dependent aminotransferase family.</text>
</comment>
<dbReference type="Pfam" id="PF00392">
    <property type="entry name" value="GntR"/>
    <property type="match status" value="1"/>
</dbReference>
<dbReference type="SMART" id="SM00345">
    <property type="entry name" value="HTH_GNTR"/>
    <property type="match status" value="1"/>
</dbReference>
<sequence length="481" mass="51482">MQIARGLAARIRAGALRPGAALPSSRALARALGVHRNTVLAAFGELAAEGWIETTRAKGTFVSRELPARAPSPLFPRAPHAPARAGFPLPPGPATLTRTGPPPGTYQLLGGIPDPRLVPATLLARGYRRALRRTEHLSYGDARGHPRLRAALARMLGEARGLAVSPDALLVTRGAQMAVALAARALLLPGDAIAVEALGYPPAWEALRLAGLRPVPFPVDARGLDVDALAARVRTERLRAVYLTPHHQYPTIVTLAPARRLALLDLARRERLLVLEDDYDNEFHYEGHPVTPLAASDPAGVVVYVGTLSKVLAPGLRIGFAAGPPDAIERLVAHRHVLDRQGDLAVEAAVADLFEDGEAQRHVWRTRRAYAARREALAAALRAELGGALSFALPPGGMALWARVAAGIDADDWGEAALRAGVAVQVGRTFAFDGRARPYLRLGFGRHDERELGEAVRRLASALPSARPRAPREHPPSRSRT</sequence>
<reference evidence="8" key="1">
    <citation type="journal article" date="2022" name="Int. J. Syst. Evol. Microbiol.">
        <title>Anaeromyxobacter oryzae sp. nov., Anaeromyxobacter diazotrophicus sp. nov. and Anaeromyxobacter paludicola sp. nov., isolated from paddy soils.</title>
        <authorList>
            <person name="Itoh H."/>
            <person name="Xu Z."/>
            <person name="Mise K."/>
            <person name="Masuda Y."/>
            <person name="Ushijima N."/>
            <person name="Hayakawa C."/>
            <person name="Shiratori Y."/>
            <person name="Senoo K."/>
        </authorList>
    </citation>
    <scope>NUCLEOTIDE SEQUENCE [LARGE SCALE GENOMIC DNA]</scope>
    <source>
        <strain evidence="8">Red232</strain>
    </source>
</reference>
<evidence type="ECO:0000256" key="3">
    <source>
        <dbReference type="ARBA" id="ARBA00023015"/>
    </source>
</evidence>
<keyword evidence="2" id="KW-0663">Pyridoxal phosphate</keyword>
<dbReference type="Gene3D" id="1.10.10.10">
    <property type="entry name" value="Winged helix-like DNA-binding domain superfamily/Winged helix DNA-binding domain"/>
    <property type="match status" value="1"/>
</dbReference>
<evidence type="ECO:0000256" key="4">
    <source>
        <dbReference type="ARBA" id="ARBA00023125"/>
    </source>
</evidence>
<feature type="domain" description="HTH gntR-type" evidence="6">
    <location>
        <begin position="1"/>
        <end position="65"/>
    </location>
</feature>
<accession>A0ABN6MRD8</accession>
<dbReference type="InterPro" id="IPR015421">
    <property type="entry name" value="PyrdxlP-dep_Trfase_major"/>
</dbReference>
<evidence type="ECO:0000256" key="2">
    <source>
        <dbReference type="ARBA" id="ARBA00022898"/>
    </source>
</evidence>